<proteinExistence type="predicted"/>
<evidence type="ECO:0000313" key="2">
    <source>
        <dbReference type="EMBL" id="KRX02786.1"/>
    </source>
</evidence>
<protein>
    <submittedName>
        <fullName evidence="2">Uncharacterized protein</fullName>
    </submittedName>
</protein>
<feature type="compositionally biased region" description="Polar residues" evidence="1">
    <location>
        <begin position="259"/>
        <end position="275"/>
    </location>
</feature>
<organism evidence="2 3">
    <name type="scientific">Pseudocohnilembus persalinus</name>
    <name type="common">Ciliate</name>
    <dbReference type="NCBI Taxonomy" id="266149"/>
    <lineage>
        <taxon>Eukaryota</taxon>
        <taxon>Sar</taxon>
        <taxon>Alveolata</taxon>
        <taxon>Ciliophora</taxon>
        <taxon>Intramacronucleata</taxon>
        <taxon>Oligohymenophorea</taxon>
        <taxon>Scuticociliatia</taxon>
        <taxon>Philasterida</taxon>
        <taxon>Pseudocohnilembidae</taxon>
        <taxon>Pseudocohnilembus</taxon>
    </lineage>
</organism>
<sequence>MAQACDKFSKTSLMGNWYEERQAPNQPFRDNLENKTLREVEVGISFPSDNNQLQPLARIKRNQPWDTKGLIPDDGFREFRSEQNTKIDPINLNNYYNIGDQRCLIKTYGQKINYPENSANYIQTYKSNNYKMINEDNIQHIKAERKVPTNVTDFGSTFQRHKETHDKFYGITQYQHTHSRPIQSTAQQVIENYEKNKDKFSGANERPVEKQSIKSISALTGEKFKNEQEPKDNTAIQRSWLPYQDKALNAADNNLKNNQTVNSKSGFTPQDPMQTYKQNNQQTLPYDIATSLPLGSGAHSQHPLYMNPGAHRHIRTEITNIRNKPLTKK</sequence>
<dbReference type="AlphaFoldDB" id="A0A0V0QKQ0"/>
<comment type="caution">
    <text evidence="2">The sequence shown here is derived from an EMBL/GenBank/DDBJ whole genome shotgun (WGS) entry which is preliminary data.</text>
</comment>
<gene>
    <name evidence="2" type="ORF">PPERSA_02276</name>
</gene>
<evidence type="ECO:0000313" key="3">
    <source>
        <dbReference type="Proteomes" id="UP000054937"/>
    </source>
</evidence>
<accession>A0A0V0QKQ0</accession>
<feature type="region of interest" description="Disordered" evidence="1">
    <location>
        <begin position="256"/>
        <end position="275"/>
    </location>
</feature>
<dbReference type="Proteomes" id="UP000054937">
    <property type="component" value="Unassembled WGS sequence"/>
</dbReference>
<dbReference type="EMBL" id="LDAU01000152">
    <property type="protein sequence ID" value="KRX02786.1"/>
    <property type="molecule type" value="Genomic_DNA"/>
</dbReference>
<dbReference type="OrthoDB" id="285248at2759"/>
<name>A0A0V0QKQ0_PSEPJ</name>
<dbReference type="OMA" id="NEQEPKD"/>
<keyword evidence="3" id="KW-1185">Reference proteome</keyword>
<reference evidence="2 3" key="1">
    <citation type="journal article" date="2015" name="Sci. Rep.">
        <title>Genome of the facultative scuticociliatosis pathogen Pseudocohnilembus persalinus provides insight into its virulence through horizontal gene transfer.</title>
        <authorList>
            <person name="Xiong J."/>
            <person name="Wang G."/>
            <person name="Cheng J."/>
            <person name="Tian M."/>
            <person name="Pan X."/>
            <person name="Warren A."/>
            <person name="Jiang C."/>
            <person name="Yuan D."/>
            <person name="Miao W."/>
        </authorList>
    </citation>
    <scope>NUCLEOTIDE SEQUENCE [LARGE SCALE GENOMIC DNA]</scope>
    <source>
        <strain evidence="2">36N120E</strain>
    </source>
</reference>
<evidence type="ECO:0000256" key="1">
    <source>
        <dbReference type="SAM" id="MobiDB-lite"/>
    </source>
</evidence>
<dbReference type="InParanoid" id="A0A0V0QKQ0"/>